<evidence type="ECO:0000256" key="6">
    <source>
        <dbReference type="ARBA" id="ARBA00023157"/>
    </source>
</evidence>
<dbReference type="OrthoDB" id="10055367at2759"/>
<name>A0A8S3WVR1_PARAO</name>
<dbReference type="InterPro" id="IPR023415">
    <property type="entry name" value="LDLR_class-A_CS"/>
</dbReference>
<keyword evidence="9" id="KW-0732">Signal</keyword>
<feature type="region of interest" description="Disordered" evidence="8">
    <location>
        <begin position="258"/>
        <end position="318"/>
    </location>
</feature>
<evidence type="ECO:0000256" key="7">
    <source>
        <dbReference type="PROSITE-ProRule" id="PRU00124"/>
    </source>
</evidence>
<dbReference type="Proteomes" id="UP000691718">
    <property type="component" value="Unassembled WGS sequence"/>
</dbReference>
<comment type="caution">
    <text evidence="11">The sequence shown here is derived from an EMBL/GenBank/DDBJ whole genome shotgun (WGS) entry which is preliminary data.</text>
</comment>
<keyword evidence="2" id="KW-0812">Transmembrane</keyword>
<dbReference type="GO" id="GO:0012505">
    <property type="term" value="C:endomembrane system"/>
    <property type="evidence" value="ECO:0007669"/>
    <property type="project" value="UniProtKB-SubCell"/>
</dbReference>
<dbReference type="InterPro" id="IPR000082">
    <property type="entry name" value="SEA_dom"/>
</dbReference>
<evidence type="ECO:0000256" key="9">
    <source>
        <dbReference type="SAM" id="SignalP"/>
    </source>
</evidence>
<keyword evidence="3" id="KW-0677">Repeat</keyword>
<dbReference type="GO" id="GO:0005886">
    <property type="term" value="C:plasma membrane"/>
    <property type="evidence" value="ECO:0007669"/>
    <property type="project" value="TreeGrafter"/>
</dbReference>
<dbReference type="AlphaFoldDB" id="A0A8S3WVR1"/>
<proteinExistence type="predicted"/>
<dbReference type="PROSITE" id="PS50068">
    <property type="entry name" value="LDLRA_2"/>
    <property type="match status" value="4"/>
</dbReference>
<feature type="disulfide bond" evidence="7">
    <location>
        <begin position="364"/>
        <end position="376"/>
    </location>
</feature>
<feature type="compositionally biased region" description="Acidic residues" evidence="8">
    <location>
        <begin position="84"/>
        <end position="95"/>
    </location>
</feature>
<protein>
    <submittedName>
        <fullName evidence="11">(apollo) hypothetical protein</fullName>
    </submittedName>
</protein>
<reference evidence="11" key="1">
    <citation type="submission" date="2021-04" db="EMBL/GenBank/DDBJ databases">
        <authorList>
            <person name="Tunstrom K."/>
        </authorList>
    </citation>
    <scope>NUCLEOTIDE SEQUENCE</scope>
</reference>
<gene>
    <name evidence="11" type="ORF">PAPOLLO_LOCUS10809</name>
</gene>
<feature type="region of interest" description="Disordered" evidence="8">
    <location>
        <begin position="84"/>
        <end position="107"/>
    </location>
</feature>
<feature type="disulfide bond" evidence="7">
    <location>
        <begin position="236"/>
        <end position="254"/>
    </location>
</feature>
<keyword evidence="12" id="KW-1185">Reference proteome</keyword>
<feature type="disulfide bond" evidence="7">
    <location>
        <begin position="332"/>
        <end position="350"/>
    </location>
</feature>
<dbReference type="InterPro" id="IPR002172">
    <property type="entry name" value="LDrepeatLR_classA_rpt"/>
</dbReference>
<feature type="signal peptide" evidence="9">
    <location>
        <begin position="1"/>
        <end position="21"/>
    </location>
</feature>
<keyword evidence="6 7" id="KW-1015">Disulfide bond</keyword>
<evidence type="ECO:0000256" key="8">
    <source>
        <dbReference type="SAM" id="MobiDB-lite"/>
    </source>
</evidence>
<feature type="chain" id="PRO_5035902281" evidence="9">
    <location>
        <begin position="22"/>
        <end position="459"/>
    </location>
</feature>
<sequence length="459" mass="51777">MRACSTALLLALSLLVQMSTAEDIYWVGEGDASNEFLEVKEPDNGLVGNLRRLKRQFFWPFSGTSTEAPSEYESATDDRYDEENANDLDEEDENEGSGLPARPEPETKEKTLRVTFVVMEPYLDQYSNRDSEQFQNISRGLADAVNALFEELPGTQKASLIRIQSRLSDEFSCKVTMEILTSGYENTMEIARILKDHIRQRRQLGAFTVDENEFNAVDVTDPANANLDCAVDELRCDDGRCVPDTAWCNGVRECADGSDEASCPLPEGGTDQEQQTIRRGDDDEPEPYDSLSHPDVDREEPGENTRRPDIENEVIPETTTPTTLCATNEFRCDFTRCLPNDRRCDRQPDCDDGTDEAGCPPETCGADDFRCNNGRCIEGSRRCDRVVDCPSQEDEQNCECRSNEFRCVSDGFCIESRKRCDGVNHCTDNSDEIDCATGFFRCRNGKILPHNQRCNRQYD</sequence>
<evidence type="ECO:0000256" key="5">
    <source>
        <dbReference type="ARBA" id="ARBA00023136"/>
    </source>
</evidence>
<feature type="disulfide bond" evidence="7">
    <location>
        <begin position="325"/>
        <end position="337"/>
    </location>
</feature>
<accession>A0A8S3WVR1</accession>
<keyword evidence="4" id="KW-1133">Transmembrane helix</keyword>
<evidence type="ECO:0000313" key="11">
    <source>
        <dbReference type="EMBL" id="CAG4984187.1"/>
    </source>
</evidence>
<dbReference type="Pfam" id="PF00057">
    <property type="entry name" value="Ldl_recept_a"/>
    <property type="match status" value="4"/>
</dbReference>
<evidence type="ECO:0000256" key="4">
    <source>
        <dbReference type="ARBA" id="ARBA00022989"/>
    </source>
</evidence>
<evidence type="ECO:0000256" key="1">
    <source>
        <dbReference type="ARBA" id="ARBA00004167"/>
    </source>
</evidence>
<organism evidence="11 12">
    <name type="scientific">Parnassius apollo</name>
    <name type="common">Apollo butterfly</name>
    <name type="synonym">Papilio apollo</name>
    <dbReference type="NCBI Taxonomy" id="110799"/>
    <lineage>
        <taxon>Eukaryota</taxon>
        <taxon>Metazoa</taxon>
        <taxon>Ecdysozoa</taxon>
        <taxon>Arthropoda</taxon>
        <taxon>Hexapoda</taxon>
        <taxon>Insecta</taxon>
        <taxon>Pterygota</taxon>
        <taxon>Neoptera</taxon>
        <taxon>Endopterygota</taxon>
        <taxon>Lepidoptera</taxon>
        <taxon>Glossata</taxon>
        <taxon>Ditrysia</taxon>
        <taxon>Papilionoidea</taxon>
        <taxon>Papilionidae</taxon>
        <taxon>Parnassiinae</taxon>
        <taxon>Parnassini</taxon>
        <taxon>Parnassius</taxon>
        <taxon>Parnassius</taxon>
    </lineage>
</organism>
<comment type="caution">
    <text evidence="7">Lacks conserved residue(s) required for the propagation of feature annotation.</text>
</comment>
<dbReference type="PROSITE" id="PS01209">
    <property type="entry name" value="LDLRA_1"/>
    <property type="match status" value="2"/>
</dbReference>
<evidence type="ECO:0000256" key="3">
    <source>
        <dbReference type="ARBA" id="ARBA00022737"/>
    </source>
</evidence>
<feature type="disulfide bond" evidence="7">
    <location>
        <begin position="383"/>
        <end position="398"/>
    </location>
</feature>
<dbReference type="SMART" id="SM00192">
    <property type="entry name" value="LDLa"/>
    <property type="match status" value="4"/>
</dbReference>
<dbReference type="CDD" id="cd00112">
    <property type="entry name" value="LDLa"/>
    <property type="match status" value="4"/>
</dbReference>
<keyword evidence="5" id="KW-0472">Membrane</keyword>
<feature type="disulfide bond" evidence="7">
    <location>
        <begin position="248"/>
        <end position="263"/>
    </location>
</feature>
<feature type="domain" description="SEA" evidence="10">
    <location>
        <begin position="108"/>
        <end position="221"/>
    </location>
</feature>
<evidence type="ECO:0000256" key="2">
    <source>
        <dbReference type="ARBA" id="ARBA00022692"/>
    </source>
</evidence>
<feature type="disulfide bond" evidence="7">
    <location>
        <begin position="344"/>
        <end position="359"/>
    </location>
</feature>
<evidence type="ECO:0000259" key="10">
    <source>
        <dbReference type="PROSITE" id="PS50024"/>
    </source>
</evidence>
<feature type="disulfide bond" evidence="7">
    <location>
        <begin position="420"/>
        <end position="435"/>
    </location>
</feature>
<feature type="compositionally biased region" description="Basic and acidic residues" evidence="8">
    <location>
        <begin position="292"/>
        <end position="310"/>
    </location>
</feature>
<dbReference type="EMBL" id="CAJQZP010000774">
    <property type="protein sequence ID" value="CAG4984187.1"/>
    <property type="molecule type" value="Genomic_DNA"/>
</dbReference>
<dbReference type="InterPro" id="IPR050685">
    <property type="entry name" value="LDLR"/>
</dbReference>
<dbReference type="PROSITE" id="PS50024">
    <property type="entry name" value="SEA"/>
    <property type="match status" value="1"/>
</dbReference>
<dbReference type="PANTHER" id="PTHR24270:SF62">
    <property type="entry name" value="LOW-DENSITY LIPOPROTEIN RECEPTOR-RELATED PROTEIN 2"/>
    <property type="match status" value="1"/>
</dbReference>
<comment type="subcellular location">
    <subcellularLocation>
        <location evidence="1">Membrane</location>
        <topology evidence="1">Single-pass membrane protein</topology>
    </subcellularLocation>
</comment>
<dbReference type="PANTHER" id="PTHR24270">
    <property type="entry name" value="LOW-DENSITY LIPOPROTEIN RECEPTOR-RELATED"/>
    <property type="match status" value="1"/>
</dbReference>
<feature type="disulfide bond" evidence="7">
    <location>
        <begin position="371"/>
        <end position="389"/>
    </location>
</feature>
<feature type="disulfide bond" evidence="7">
    <location>
        <begin position="229"/>
        <end position="241"/>
    </location>
</feature>
<evidence type="ECO:0000313" key="12">
    <source>
        <dbReference type="Proteomes" id="UP000691718"/>
    </source>
</evidence>